<protein>
    <submittedName>
        <fullName evidence="2">DinB superfamily protein</fullName>
    </submittedName>
</protein>
<evidence type="ECO:0000313" key="2">
    <source>
        <dbReference type="EMBL" id="TWT52658.1"/>
    </source>
</evidence>
<dbReference type="Proteomes" id="UP000316598">
    <property type="component" value="Unassembled WGS sequence"/>
</dbReference>
<dbReference type="EMBL" id="SJPI01000001">
    <property type="protein sequence ID" value="TWT52658.1"/>
    <property type="molecule type" value="Genomic_DNA"/>
</dbReference>
<organism evidence="2 3">
    <name type="scientific">Rubripirellula amarantea</name>
    <dbReference type="NCBI Taxonomy" id="2527999"/>
    <lineage>
        <taxon>Bacteria</taxon>
        <taxon>Pseudomonadati</taxon>
        <taxon>Planctomycetota</taxon>
        <taxon>Planctomycetia</taxon>
        <taxon>Pirellulales</taxon>
        <taxon>Pirellulaceae</taxon>
        <taxon>Rubripirellula</taxon>
    </lineage>
</organism>
<dbReference type="AlphaFoldDB" id="A0A5C5WPR5"/>
<name>A0A5C5WPR5_9BACT</name>
<dbReference type="InterPro" id="IPR034660">
    <property type="entry name" value="DinB/YfiT-like"/>
</dbReference>
<accession>A0A5C5WPR5</accession>
<proteinExistence type="predicted"/>
<dbReference type="OrthoDB" id="267642at2"/>
<comment type="caution">
    <text evidence="2">The sequence shown here is derived from an EMBL/GenBank/DDBJ whole genome shotgun (WGS) entry which is preliminary data.</text>
</comment>
<dbReference type="SUPFAM" id="SSF109854">
    <property type="entry name" value="DinB/YfiT-like putative metalloenzymes"/>
    <property type="match status" value="1"/>
</dbReference>
<dbReference type="Gene3D" id="1.20.120.450">
    <property type="entry name" value="dinb family like domain"/>
    <property type="match status" value="1"/>
</dbReference>
<dbReference type="Pfam" id="PF12867">
    <property type="entry name" value="DinB_2"/>
    <property type="match status" value="1"/>
</dbReference>
<evidence type="ECO:0000259" key="1">
    <source>
        <dbReference type="Pfam" id="PF12867"/>
    </source>
</evidence>
<dbReference type="InterPro" id="IPR024775">
    <property type="entry name" value="DinB-like"/>
</dbReference>
<feature type="domain" description="DinB-like" evidence="1">
    <location>
        <begin position="11"/>
        <end position="149"/>
    </location>
</feature>
<evidence type="ECO:0000313" key="3">
    <source>
        <dbReference type="Proteomes" id="UP000316598"/>
    </source>
</evidence>
<reference evidence="2 3" key="1">
    <citation type="submission" date="2019-02" db="EMBL/GenBank/DDBJ databases">
        <title>Deep-cultivation of Planctomycetes and their phenomic and genomic characterization uncovers novel biology.</title>
        <authorList>
            <person name="Wiegand S."/>
            <person name="Jogler M."/>
            <person name="Boedeker C."/>
            <person name="Pinto D."/>
            <person name="Vollmers J."/>
            <person name="Rivas-Marin E."/>
            <person name="Kohn T."/>
            <person name="Peeters S.H."/>
            <person name="Heuer A."/>
            <person name="Rast P."/>
            <person name="Oberbeckmann S."/>
            <person name="Bunk B."/>
            <person name="Jeske O."/>
            <person name="Meyerdierks A."/>
            <person name="Storesund J.E."/>
            <person name="Kallscheuer N."/>
            <person name="Luecker S."/>
            <person name="Lage O.M."/>
            <person name="Pohl T."/>
            <person name="Merkel B.J."/>
            <person name="Hornburger P."/>
            <person name="Mueller R.-W."/>
            <person name="Bruemmer F."/>
            <person name="Labrenz M."/>
            <person name="Spormann A.M."/>
            <person name="Op Den Camp H."/>
            <person name="Overmann J."/>
            <person name="Amann R."/>
            <person name="Jetten M.S.M."/>
            <person name="Mascher T."/>
            <person name="Medema M.H."/>
            <person name="Devos D.P."/>
            <person name="Kaster A.-K."/>
            <person name="Ovreas L."/>
            <person name="Rohde M."/>
            <person name="Galperin M.Y."/>
            <person name="Jogler C."/>
        </authorList>
    </citation>
    <scope>NUCLEOTIDE SEQUENCE [LARGE SCALE GENOMIC DNA]</scope>
    <source>
        <strain evidence="2 3">Pla22</strain>
    </source>
</reference>
<sequence>MHAKDAIKNAYDFSRMVLSTYVSDLSDAELLNRPCEGCNHVAWQLGHLISSEVMLLESVAPGHGIELPEGFAETHGKENVGSDDAAEFRTKDEYLQYFEQLKASAFAAIDAQTDEDLAKDPPERLAGFCPNVAGVFMLIATHPMMHVGQFVPVRRNLGKAVVI</sequence>
<gene>
    <name evidence="2" type="ORF">Pla22_02840</name>
</gene>
<keyword evidence="3" id="KW-1185">Reference proteome</keyword>
<dbReference type="RefSeq" id="WP_146512994.1">
    <property type="nucleotide sequence ID" value="NZ_SJPI01000001.1"/>
</dbReference>